<accession>A0A1F7RIU2</accession>
<dbReference type="Proteomes" id="UP000179266">
    <property type="component" value="Unassembled WGS sequence"/>
</dbReference>
<feature type="domain" description="Glycosyl transferase family 1" evidence="1">
    <location>
        <begin position="220"/>
        <end position="384"/>
    </location>
</feature>
<evidence type="ECO:0000313" key="3">
    <source>
        <dbReference type="EMBL" id="OGL41078.1"/>
    </source>
</evidence>
<name>A0A1F7RIU2_9BACT</name>
<dbReference type="PANTHER" id="PTHR45947:SF3">
    <property type="entry name" value="SULFOQUINOVOSYL TRANSFERASE SQD2"/>
    <property type="match status" value="1"/>
</dbReference>
<organism evidence="3 4">
    <name type="scientific">Candidatus Schekmanbacteria bacterium RBG_13_48_7</name>
    <dbReference type="NCBI Taxonomy" id="1817878"/>
    <lineage>
        <taxon>Bacteria</taxon>
        <taxon>Candidatus Schekmaniibacteriota</taxon>
    </lineage>
</organism>
<dbReference type="InterPro" id="IPR028098">
    <property type="entry name" value="Glyco_trans_4-like_N"/>
</dbReference>
<gene>
    <name evidence="3" type="ORF">A2161_08230</name>
</gene>
<dbReference type="Pfam" id="PF00534">
    <property type="entry name" value="Glycos_transf_1"/>
    <property type="match status" value="1"/>
</dbReference>
<dbReference type="Pfam" id="PF13439">
    <property type="entry name" value="Glyco_transf_4"/>
    <property type="match status" value="1"/>
</dbReference>
<comment type="caution">
    <text evidence="3">The sequence shown here is derived from an EMBL/GenBank/DDBJ whole genome shotgun (WGS) entry which is preliminary data.</text>
</comment>
<dbReference type="EMBL" id="MGDD01000355">
    <property type="protein sequence ID" value="OGL41078.1"/>
    <property type="molecule type" value="Genomic_DNA"/>
</dbReference>
<dbReference type="SUPFAM" id="SSF53756">
    <property type="entry name" value="UDP-Glycosyltransferase/glycogen phosphorylase"/>
    <property type="match status" value="1"/>
</dbReference>
<evidence type="ECO:0000313" key="4">
    <source>
        <dbReference type="Proteomes" id="UP000179266"/>
    </source>
</evidence>
<evidence type="ECO:0008006" key="5">
    <source>
        <dbReference type="Google" id="ProtNLM"/>
    </source>
</evidence>
<dbReference type="Gene3D" id="3.40.50.2000">
    <property type="entry name" value="Glycogen Phosphorylase B"/>
    <property type="match status" value="2"/>
</dbReference>
<dbReference type="AlphaFoldDB" id="A0A1F7RIU2"/>
<protein>
    <recommendedName>
        <fullName evidence="5">Glycosyl transferase family 1 domain-containing protein</fullName>
    </recommendedName>
</protein>
<dbReference type="InterPro" id="IPR050194">
    <property type="entry name" value="Glycosyltransferase_grp1"/>
</dbReference>
<sequence length="435" mass="50338">MLTRPLKILAAIEGYLPEIVGGSNNYLQQMAVYFGSEGHRITILTPTYSDKLAEYESDGNIEIIRYKISFKQHNILRYLIRSGAEKTYDKFLYNRYFDVISLHSPHIGAGIKNSFSKKFIPFVYHYQSPHHEEEEILKRSISYSIFNPKKYLKYLWSPYSIREMRRTERECVEYADLVIVLSQWMKSKLSYIHNIPESRISIVPGSVDTKRFYPPENKYEVRKELGLPTNRPVILTVRRLVPRMGIDILIQSIRRVADKFNDICLVIGGEGYLMNELKSLVNKLGLNNNVYFQGFIKNELLHKYYQASDLFVLPTTELEGFGLVTLEALAAGTPVIGTNAGATPEILNKIDPELVVPAGDSVAMSDRIIRFFASSWWQKQIQQNCRLTIQRNYSRDLILNRLMFLYSRIAEPWELVNINNSAENTYKFANLNNKT</sequence>
<dbReference type="CDD" id="cd03801">
    <property type="entry name" value="GT4_PimA-like"/>
    <property type="match status" value="1"/>
</dbReference>
<evidence type="ECO:0000259" key="2">
    <source>
        <dbReference type="Pfam" id="PF13439"/>
    </source>
</evidence>
<dbReference type="InterPro" id="IPR001296">
    <property type="entry name" value="Glyco_trans_1"/>
</dbReference>
<proteinExistence type="predicted"/>
<dbReference type="GO" id="GO:0016757">
    <property type="term" value="F:glycosyltransferase activity"/>
    <property type="evidence" value="ECO:0007669"/>
    <property type="project" value="InterPro"/>
</dbReference>
<reference evidence="3 4" key="1">
    <citation type="journal article" date="2016" name="Nat. Commun.">
        <title>Thousands of microbial genomes shed light on interconnected biogeochemical processes in an aquifer system.</title>
        <authorList>
            <person name="Anantharaman K."/>
            <person name="Brown C.T."/>
            <person name="Hug L.A."/>
            <person name="Sharon I."/>
            <person name="Castelle C.J."/>
            <person name="Probst A.J."/>
            <person name="Thomas B.C."/>
            <person name="Singh A."/>
            <person name="Wilkins M.J."/>
            <person name="Karaoz U."/>
            <person name="Brodie E.L."/>
            <person name="Williams K.H."/>
            <person name="Hubbard S.S."/>
            <person name="Banfield J.F."/>
        </authorList>
    </citation>
    <scope>NUCLEOTIDE SEQUENCE [LARGE SCALE GENOMIC DNA]</scope>
</reference>
<feature type="domain" description="Glycosyltransferase subfamily 4-like N-terminal" evidence="2">
    <location>
        <begin position="20"/>
        <end position="211"/>
    </location>
</feature>
<evidence type="ECO:0000259" key="1">
    <source>
        <dbReference type="Pfam" id="PF00534"/>
    </source>
</evidence>
<dbReference type="PANTHER" id="PTHR45947">
    <property type="entry name" value="SULFOQUINOVOSYL TRANSFERASE SQD2"/>
    <property type="match status" value="1"/>
</dbReference>